<protein>
    <submittedName>
        <fullName evidence="1">Uncharacterized protein</fullName>
    </submittedName>
</protein>
<dbReference type="STRING" id="87626.PTD2_04061"/>
<accession>A4C583</accession>
<evidence type="ECO:0000313" key="1">
    <source>
        <dbReference type="EMBL" id="EAR30715.1"/>
    </source>
</evidence>
<dbReference type="HOGENOM" id="CLU_2289234_0_0_6"/>
<organism evidence="1 2">
    <name type="scientific">Pseudoalteromonas tunicata D2</name>
    <dbReference type="NCBI Taxonomy" id="87626"/>
    <lineage>
        <taxon>Bacteria</taxon>
        <taxon>Pseudomonadati</taxon>
        <taxon>Pseudomonadota</taxon>
        <taxon>Gammaproteobacteria</taxon>
        <taxon>Alteromonadales</taxon>
        <taxon>Pseudoalteromonadaceae</taxon>
        <taxon>Pseudoalteromonas</taxon>
    </lineage>
</organism>
<dbReference type="EMBL" id="AAOH01000001">
    <property type="protein sequence ID" value="EAR30715.1"/>
    <property type="molecule type" value="Genomic_DNA"/>
</dbReference>
<sequence length="101" mass="11040">MKTIKLGHQLQKGLKFFAITLLGGFCFIQGAVANIETPQDKMISISDHALHPISLGEVEFTVIFESGFGSDLTHLRKVAPAISKQAKVVVYSVPDMVNQIQ</sequence>
<name>A4C583_9GAMM</name>
<keyword evidence="2" id="KW-1185">Reference proteome</keyword>
<comment type="caution">
    <text evidence="1">The sequence shown here is derived from an EMBL/GenBank/DDBJ whole genome shotgun (WGS) entry which is preliminary data.</text>
</comment>
<dbReference type="AlphaFoldDB" id="A4C583"/>
<evidence type="ECO:0000313" key="2">
    <source>
        <dbReference type="Proteomes" id="UP000006201"/>
    </source>
</evidence>
<dbReference type="Proteomes" id="UP000006201">
    <property type="component" value="Unassembled WGS sequence"/>
</dbReference>
<proteinExistence type="predicted"/>
<reference evidence="1 2" key="1">
    <citation type="submission" date="2006-02" db="EMBL/GenBank/DDBJ databases">
        <authorList>
            <person name="Moran M.A."/>
            <person name="Kjelleberg S."/>
            <person name="Egan S."/>
            <person name="Saunders N."/>
            <person name="Thomas T."/>
            <person name="Ferriera S."/>
            <person name="Johnson J."/>
            <person name="Kravitz S."/>
            <person name="Halpern A."/>
            <person name="Remington K."/>
            <person name="Beeson K."/>
            <person name="Tran B."/>
            <person name="Rogers Y.-H."/>
            <person name="Friedman R."/>
            <person name="Venter J.C."/>
        </authorList>
    </citation>
    <scope>NUCLEOTIDE SEQUENCE [LARGE SCALE GENOMIC DNA]</scope>
    <source>
        <strain evidence="1 2">D2</strain>
    </source>
</reference>
<gene>
    <name evidence="1" type="ORF">PTD2_04061</name>
</gene>